<dbReference type="EMBL" id="JAKLUA010000016">
    <property type="protein sequence ID" value="MCG2671832.1"/>
    <property type="molecule type" value="Genomic_DNA"/>
</dbReference>
<dbReference type="RefSeq" id="WP_237873219.1">
    <property type="nucleotide sequence ID" value="NZ_JAKLUA010000016.1"/>
</dbReference>
<evidence type="ECO:0000259" key="1">
    <source>
        <dbReference type="Pfam" id="PF06568"/>
    </source>
</evidence>
<accession>A0ABS9LYU7</accession>
<gene>
    <name evidence="2" type="ORF">L6637_33295</name>
</gene>
<reference evidence="2" key="1">
    <citation type="submission" date="2022-01" db="EMBL/GenBank/DDBJ databases">
        <title>Genome sequnece data of strain Bradyrhizobium sp. nov.</title>
        <authorList>
            <person name="Zhang J."/>
        </authorList>
    </citation>
    <scope>NUCLEOTIDE SEQUENCE</scope>
    <source>
        <strain evidence="2">WYCCWR 12774</strain>
    </source>
</reference>
<proteinExistence type="predicted"/>
<dbReference type="InterPro" id="IPR009506">
    <property type="entry name" value="YjiS-like"/>
</dbReference>
<protein>
    <submittedName>
        <fullName evidence="2">DUF1127 domain-containing protein</fullName>
    </submittedName>
</protein>
<evidence type="ECO:0000313" key="2">
    <source>
        <dbReference type="EMBL" id="MCG2671832.1"/>
    </source>
</evidence>
<comment type="caution">
    <text evidence="2">The sequence shown here is derived from an EMBL/GenBank/DDBJ whole genome shotgun (WGS) entry which is preliminary data.</text>
</comment>
<feature type="domain" description="YjiS-like" evidence="1">
    <location>
        <begin position="83"/>
        <end position="102"/>
    </location>
</feature>
<dbReference type="Pfam" id="PF06568">
    <property type="entry name" value="YjiS-like"/>
    <property type="match status" value="1"/>
</dbReference>
<keyword evidence="3" id="KW-1185">Reference proteome</keyword>
<evidence type="ECO:0000313" key="3">
    <source>
        <dbReference type="Proteomes" id="UP001139012"/>
    </source>
</evidence>
<sequence length="127" mass="13756">MPPQLTDISPGIGGEAARRGLSLSIVQAKGAIDHALAERLKASAKALDEEAAGPTAASTPSLLGLLKQAWLAFLARRQNPQLTLQDLSDRELMDIGLTRGEVDYLSPQRAIDTLRDSTMYLWSRRGM</sequence>
<dbReference type="Proteomes" id="UP001139012">
    <property type="component" value="Unassembled WGS sequence"/>
</dbReference>
<name>A0ABS9LYU7_9BRAD</name>
<organism evidence="2 3">
    <name type="scientific">Bradyrhizobium zhengyangense</name>
    <dbReference type="NCBI Taxonomy" id="2911009"/>
    <lineage>
        <taxon>Bacteria</taxon>
        <taxon>Pseudomonadati</taxon>
        <taxon>Pseudomonadota</taxon>
        <taxon>Alphaproteobacteria</taxon>
        <taxon>Hyphomicrobiales</taxon>
        <taxon>Nitrobacteraceae</taxon>
        <taxon>Bradyrhizobium</taxon>
    </lineage>
</organism>